<sequence>MSKDTNHDISLSILKEILKIRRENSEHTPHLDAQEKLEQIKAIQLPRILSFVNANQPIEFILPAFPAKSPSPKKVLGCLPDMAEKISLTFLNELCTRITRLYKPGAKLIICSDGRVFGDLIRASDDRISAYQVGIRRIISGLTTNHLSLFSLEDFIPFAKHASSFDSIRLHLIDQFAEPIEEVKQKLLTEEGGTLLYRAVTRFMLEDGLIPSDNRSRSILQKDAKKRALGVIQVSRAWAALLDNQFPDAIRLSIHPQPVNSLKIGVHMIPTVDSWLTPWHGVAVKIGGKFELMKRSVAESLGGRIVILDQQQSHYEIDLP</sequence>
<accession>A0A6I3WMF9</accession>
<keyword evidence="2" id="KW-1185">Reference proteome</keyword>
<name>A0A6I3WMF9_9PSED</name>
<dbReference type="PANTHER" id="PTHR37285">
    <property type="entry name" value="SPORE WALL MATURATION PROTEIN DIT1"/>
    <property type="match status" value="1"/>
</dbReference>
<organism evidence="1 2">
    <name type="scientific">Pseudomonas spelaei</name>
    <dbReference type="NCBI Taxonomy" id="1055469"/>
    <lineage>
        <taxon>Bacteria</taxon>
        <taxon>Pseudomonadati</taxon>
        <taxon>Pseudomonadota</taxon>
        <taxon>Gammaproteobacteria</taxon>
        <taxon>Pseudomonadales</taxon>
        <taxon>Pseudomonadaceae</taxon>
        <taxon>Pseudomonas</taxon>
    </lineage>
</organism>
<comment type="caution">
    <text evidence="1">The sequence shown here is derived from an EMBL/GenBank/DDBJ whole genome shotgun (WGS) entry which is preliminary data.</text>
</comment>
<dbReference type="AlphaFoldDB" id="A0A6I3WMF9"/>
<dbReference type="RefSeq" id="WP_155586480.1">
    <property type="nucleotide sequence ID" value="NZ_JBHSTH010000035.1"/>
</dbReference>
<protein>
    <submittedName>
        <fullName evidence="1">L-tyrosine/L-tryptophan isonitrile synthase family protein</fullName>
    </submittedName>
</protein>
<gene>
    <name evidence="1" type="ORF">GNF76_29050</name>
</gene>
<evidence type="ECO:0000313" key="1">
    <source>
        <dbReference type="EMBL" id="MUF08382.1"/>
    </source>
</evidence>
<dbReference type="OrthoDB" id="860574at2"/>
<dbReference type="PANTHER" id="PTHR37285:SF5">
    <property type="entry name" value="SPORE WALL MATURATION PROTEIN DIT1"/>
    <property type="match status" value="1"/>
</dbReference>
<dbReference type="EMBL" id="WNNK01000055">
    <property type="protein sequence ID" value="MUF08382.1"/>
    <property type="molecule type" value="Genomic_DNA"/>
</dbReference>
<dbReference type="Gene3D" id="3.30.60.140">
    <property type="match status" value="1"/>
</dbReference>
<dbReference type="PIRSF" id="PIRSF037196">
    <property type="entry name" value="Pyoverdine_chromoph_PvcA"/>
    <property type="match status" value="1"/>
</dbReference>
<evidence type="ECO:0000313" key="2">
    <source>
        <dbReference type="Proteomes" id="UP000438196"/>
    </source>
</evidence>
<dbReference type="Proteomes" id="UP000438196">
    <property type="component" value="Unassembled WGS sequence"/>
</dbReference>
<dbReference type="InterPro" id="IPR007817">
    <property type="entry name" value="Isocyanide_synthase_DIT1"/>
</dbReference>
<dbReference type="InterPro" id="IPR017133">
    <property type="entry name" value="PvcA"/>
</dbReference>
<proteinExistence type="predicted"/>
<reference evidence="1 2" key="1">
    <citation type="submission" date="2019-11" db="EMBL/GenBank/DDBJ databases">
        <title>Pseudomonas karstica sp. nov. and Pseudomonas spelaei sp. nov. from karst caves.</title>
        <authorList>
            <person name="Zeman M."/>
        </authorList>
    </citation>
    <scope>NUCLEOTIDE SEQUENCE [LARGE SCALE GENOMIC DNA]</scope>
    <source>
        <strain evidence="1 2">CCM 7893</strain>
    </source>
</reference>
<dbReference type="Pfam" id="PF05141">
    <property type="entry name" value="DIT1_PvcA"/>
    <property type="match status" value="1"/>
</dbReference>